<dbReference type="InterPro" id="IPR008948">
    <property type="entry name" value="L-Aspartase-like"/>
</dbReference>
<dbReference type="PANTHER" id="PTHR43172:SF2">
    <property type="entry name" value="ADENYLOSUCCINATE LYASE C-TERMINAL DOMAIN-CONTAINING PROTEIN"/>
    <property type="match status" value="1"/>
</dbReference>
<comment type="caution">
    <text evidence="3">The sequence shown here is derived from an EMBL/GenBank/DDBJ whole genome shotgun (WGS) entry which is preliminary data.</text>
</comment>
<evidence type="ECO:0000313" key="3">
    <source>
        <dbReference type="EMBL" id="SMP08208.1"/>
    </source>
</evidence>
<reference evidence="3 4" key="1">
    <citation type="submission" date="2017-05" db="EMBL/GenBank/DDBJ databases">
        <authorList>
            <person name="Varghese N."/>
            <person name="Submissions S."/>
        </authorList>
    </citation>
    <scope>NUCLEOTIDE SEQUENCE [LARGE SCALE GENOMIC DNA]</scope>
    <source>
        <strain evidence="3 4">DSM 29734</strain>
    </source>
</reference>
<dbReference type="NCBIfam" id="NF004631">
    <property type="entry name" value="PRK05975.1"/>
    <property type="match status" value="1"/>
</dbReference>
<proteinExistence type="inferred from homology"/>
<comment type="similarity">
    <text evidence="1">Belongs to the class-II fumarase/aspartase family.</text>
</comment>
<gene>
    <name evidence="3" type="ORF">SAMN06265373_101853</name>
</gene>
<protein>
    <submittedName>
        <fullName evidence="3">3-carboxy-cis,cis-muconate cycloisomerase</fullName>
    </submittedName>
</protein>
<dbReference type="PANTHER" id="PTHR43172">
    <property type="entry name" value="ADENYLOSUCCINATE LYASE"/>
    <property type="match status" value="1"/>
</dbReference>
<dbReference type="PRINTS" id="PR00149">
    <property type="entry name" value="FUMRATELYASE"/>
</dbReference>
<dbReference type="SUPFAM" id="SSF48557">
    <property type="entry name" value="L-aspartase-like"/>
    <property type="match status" value="1"/>
</dbReference>
<sequence>MNPLTRSNHLFGPLFSDPDSEALWGTDRFIKGFVQFERALALALADANMVPQSVASEAVTDIDSFVPERQKIATHMVQDGMPVPEFVRQLKAHTRPSALPAIHTGATSQDLIDTTISLILQDANVRFEAQLAELLTALDALNDTWGNATMMGRTRMQAALPISVSDRIATWRNPLMAYADRLKTLRPQVETLQFGGPVGNRASLSPHGDAVAAALAKNLGLTNPVRAWHATRESLAECANWLSLLSGSLGKLGQDLALMAQQGVDEVKFTGGGTSSAMPHKQNPVRAELLVTLARYNATQLPAMHHALVHEQERSGSAWSLEWMVLPAMVTATTTALRHADDLIQSIESMGQSAP</sequence>
<evidence type="ECO:0000259" key="2">
    <source>
        <dbReference type="Pfam" id="PF00206"/>
    </source>
</evidence>
<accession>A0ABY1NFB4</accession>
<evidence type="ECO:0000256" key="1">
    <source>
        <dbReference type="ARBA" id="ARBA00034772"/>
    </source>
</evidence>
<dbReference type="Pfam" id="PF00206">
    <property type="entry name" value="Lyase_1"/>
    <property type="match status" value="1"/>
</dbReference>
<dbReference type="InterPro" id="IPR022761">
    <property type="entry name" value="Fumarate_lyase_N"/>
</dbReference>
<evidence type="ECO:0000313" key="4">
    <source>
        <dbReference type="Proteomes" id="UP001157961"/>
    </source>
</evidence>
<dbReference type="EMBL" id="FXTY01000001">
    <property type="protein sequence ID" value="SMP08208.1"/>
    <property type="molecule type" value="Genomic_DNA"/>
</dbReference>
<dbReference type="Proteomes" id="UP001157961">
    <property type="component" value="Unassembled WGS sequence"/>
</dbReference>
<dbReference type="RefSeq" id="WP_283424686.1">
    <property type="nucleotide sequence ID" value="NZ_FXTY01000001.1"/>
</dbReference>
<organism evidence="3 4">
    <name type="scientific">Shimia sagamensis</name>
    <dbReference type="NCBI Taxonomy" id="1566352"/>
    <lineage>
        <taxon>Bacteria</taxon>
        <taxon>Pseudomonadati</taxon>
        <taxon>Pseudomonadota</taxon>
        <taxon>Alphaproteobacteria</taxon>
        <taxon>Rhodobacterales</taxon>
        <taxon>Roseobacteraceae</taxon>
    </lineage>
</organism>
<dbReference type="PRINTS" id="PR00145">
    <property type="entry name" value="ARGSUCLYASE"/>
</dbReference>
<keyword evidence="4" id="KW-1185">Reference proteome</keyword>
<dbReference type="InterPro" id="IPR000362">
    <property type="entry name" value="Fumarate_lyase_fam"/>
</dbReference>
<feature type="domain" description="Fumarate lyase N-terminal" evidence="2">
    <location>
        <begin position="35"/>
        <end position="293"/>
    </location>
</feature>
<name>A0ABY1NFB4_9RHOB</name>
<dbReference type="Gene3D" id="1.20.200.10">
    <property type="entry name" value="Fumarase/aspartase (Central domain)"/>
    <property type="match status" value="1"/>
</dbReference>